<dbReference type="EMBL" id="CM041003">
    <property type="protein sequence ID" value="MCJ8749504.1"/>
    <property type="molecule type" value="Genomic_DNA"/>
</dbReference>
<evidence type="ECO:0000313" key="2">
    <source>
        <dbReference type="Proteomes" id="UP000830395"/>
    </source>
</evidence>
<sequence length="227" mass="26457">MAKRRKISLLEAWLRNRAAHPKKAENLKLWPRQLALLRDPELVSSLVLQNVKMACLLPTAGTNVFRRFTPESLAECERLKAEEDAEEAQRKALKIEIPEEELPKPSKDLEVGKSLPFIYGDPPPELLNVPLEELDPYYKSKKTFIVISKGNTINRFNVEPACYILTPFNPVRRVAIRILIHSYPLDAHKKVRVLYQSTFQIKSRQEHRRKRYECEMGERRQGFRGVR</sequence>
<comment type="caution">
    <text evidence="1">The sequence shown here is derived from an EMBL/GenBank/DDBJ whole genome shotgun (WGS) entry which is preliminary data.</text>
</comment>
<name>A0ACC5ZNX6_9TELE</name>
<protein>
    <submittedName>
        <fullName evidence="1">Uncharacterized protein</fullName>
    </submittedName>
</protein>
<proteinExistence type="predicted"/>
<accession>A0ACC5ZNX6</accession>
<dbReference type="Proteomes" id="UP000830395">
    <property type="component" value="Chromosome 29"/>
</dbReference>
<evidence type="ECO:0000313" key="1">
    <source>
        <dbReference type="EMBL" id="MCJ8749504.1"/>
    </source>
</evidence>
<keyword evidence="2" id="KW-1185">Reference proteome</keyword>
<reference evidence="1" key="1">
    <citation type="submission" date="2020-02" db="EMBL/GenBank/DDBJ databases">
        <title>Genome sequencing of the panga catfish, Pangasius djambal.</title>
        <authorList>
            <person name="Wen M."/>
            <person name="Zahm M."/>
            <person name="Roques C."/>
            <person name="Cabau C."/>
            <person name="Klopp C."/>
            <person name="Donnadieu C."/>
            <person name="Jouanno E."/>
            <person name="Avarre J.-C."/>
            <person name="Campet M."/>
            <person name="Ha T."/>
            <person name="Dugue R."/>
            <person name="Lampietro C."/>
            <person name="Louis A."/>
            <person name="Herpin A."/>
            <person name="Echchiki A."/>
            <person name="Berthelot C."/>
            <person name="Parey E."/>
            <person name="Roest-Crollius H."/>
            <person name="Braasch I."/>
            <person name="Postlethwait J.H."/>
            <person name="Bobe J."/>
            <person name="Montfort J."/>
            <person name="Bouchez O."/>
            <person name="Begum T."/>
            <person name="Schartl M."/>
            <person name="Gustiano R."/>
            <person name="Guiguen Y."/>
        </authorList>
    </citation>
    <scope>NUCLEOTIDE SEQUENCE</scope>
    <source>
        <strain evidence="1">Pdj_M5554</strain>
    </source>
</reference>
<organism evidence="1 2">
    <name type="scientific">Pangasius djambal</name>
    <dbReference type="NCBI Taxonomy" id="1691987"/>
    <lineage>
        <taxon>Eukaryota</taxon>
        <taxon>Metazoa</taxon>
        <taxon>Chordata</taxon>
        <taxon>Craniata</taxon>
        <taxon>Vertebrata</taxon>
        <taxon>Euteleostomi</taxon>
        <taxon>Actinopterygii</taxon>
        <taxon>Neopterygii</taxon>
        <taxon>Teleostei</taxon>
        <taxon>Ostariophysi</taxon>
        <taxon>Siluriformes</taxon>
        <taxon>Pangasiidae</taxon>
        <taxon>Pangasius</taxon>
    </lineage>
</organism>
<gene>
    <name evidence="1" type="ORF">PDJAM_G00177130</name>
</gene>